<keyword evidence="5 7" id="KW-0067">ATP-binding</keyword>
<proteinExistence type="inferred from homology"/>
<dbReference type="Pfam" id="PF08352">
    <property type="entry name" value="oligo_HPY"/>
    <property type="match status" value="1"/>
</dbReference>
<keyword evidence="4" id="KW-0547">Nucleotide-binding</keyword>
<evidence type="ECO:0000256" key="5">
    <source>
        <dbReference type="ARBA" id="ARBA00022840"/>
    </source>
</evidence>
<dbReference type="InterPro" id="IPR003593">
    <property type="entry name" value="AAA+_ATPase"/>
</dbReference>
<dbReference type="CDD" id="cd03257">
    <property type="entry name" value="ABC_NikE_OppD_transporters"/>
    <property type="match status" value="2"/>
</dbReference>
<dbReference type="PROSITE" id="PS50893">
    <property type="entry name" value="ABC_TRANSPORTER_2"/>
    <property type="match status" value="2"/>
</dbReference>
<feature type="domain" description="ABC transporter" evidence="6">
    <location>
        <begin position="7"/>
        <end position="254"/>
    </location>
</feature>
<dbReference type="PROSITE" id="PS00211">
    <property type="entry name" value="ABC_TRANSPORTER_1"/>
    <property type="match status" value="2"/>
</dbReference>
<comment type="caution">
    <text evidence="7">The sequence shown here is derived from an EMBL/GenBank/DDBJ whole genome shotgun (WGS) entry which is preliminary data.</text>
</comment>
<organism evidence="7 8">
    <name type="scientific">Phyllobacterium sophorae</name>
    <dbReference type="NCBI Taxonomy" id="1520277"/>
    <lineage>
        <taxon>Bacteria</taxon>
        <taxon>Pseudomonadati</taxon>
        <taxon>Pseudomonadota</taxon>
        <taxon>Alphaproteobacteria</taxon>
        <taxon>Hyphomicrobiales</taxon>
        <taxon>Phyllobacteriaceae</taxon>
        <taxon>Phyllobacterium</taxon>
    </lineage>
</organism>
<dbReference type="GO" id="GO:0005524">
    <property type="term" value="F:ATP binding"/>
    <property type="evidence" value="ECO:0007669"/>
    <property type="project" value="UniProtKB-KW"/>
</dbReference>
<evidence type="ECO:0000313" key="7">
    <source>
        <dbReference type="EMBL" id="PSH67322.1"/>
    </source>
</evidence>
<dbReference type="GO" id="GO:0055085">
    <property type="term" value="P:transmembrane transport"/>
    <property type="evidence" value="ECO:0007669"/>
    <property type="project" value="UniProtKB-ARBA"/>
</dbReference>
<dbReference type="AlphaFoldDB" id="A0A2P7BLJ8"/>
<name>A0A2P7BLJ8_9HYPH</name>
<dbReference type="GO" id="GO:0005886">
    <property type="term" value="C:plasma membrane"/>
    <property type="evidence" value="ECO:0007669"/>
    <property type="project" value="UniProtKB-SubCell"/>
</dbReference>
<gene>
    <name evidence="7" type="ORF">CU103_02920</name>
</gene>
<dbReference type="InterPro" id="IPR003439">
    <property type="entry name" value="ABC_transporter-like_ATP-bd"/>
</dbReference>
<protein>
    <submittedName>
        <fullName evidence="7">Microcin ABC transporter ATP-binding protein</fullName>
    </submittedName>
</protein>
<keyword evidence="3" id="KW-0813">Transport</keyword>
<comment type="similarity">
    <text evidence="2">Belongs to the ABC transporter superfamily.</text>
</comment>
<accession>A0A2P7BLJ8</accession>
<dbReference type="InterPro" id="IPR027417">
    <property type="entry name" value="P-loop_NTPase"/>
</dbReference>
<evidence type="ECO:0000256" key="4">
    <source>
        <dbReference type="ARBA" id="ARBA00022741"/>
    </source>
</evidence>
<feature type="domain" description="ABC transporter" evidence="6">
    <location>
        <begin position="283"/>
        <end position="522"/>
    </location>
</feature>
<dbReference type="PANTHER" id="PTHR43776">
    <property type="entry name" value="TRANSPORT ATP-BINDING PROTEIN"/>
    <property type="match status" value="1"/>
</dbReference>
<dbReference type="NCBIfam" id="NF008453">
    <property type="entry name" value="PRK11308.1"/>
    <property type="match status" value="2"/>
</dbReference>
<evidence type="ECO:0000256" key="3">
    <source>
        <dbReference type="ARBA" id="ARBA00022448"/>
    </source>
</evidence>
<dbReference type="GO" id="GO:0015833">
    <property type="term" value="P:peptide transport"/>
    <property type="evidence" value="ECO:0007669"/>
    <property type="project" value="InterPro"/>
</dbReference>
<evidence type="ECO:0000256" key="1">
    <source>
        <dbReference type="ARBA" id="ARBA00004417"/>
    </source>
</evidence>
<reference evidence="8" key="1">
    <citation type="submission" date="2017-11" db="EMBL/GenBank/DDBJ databases">
        <authorList>
            <person name="Kuznetsova I."/>
            <person name="Sazanova A."/>
            <person name="Chirak E."/>
            <person name="Safronova V."/>
            <person name="Willems A."/>
        </authorList>
    </citation>
    <scope>NUCLEOTIDE SEQUENCE [LARGE SCALE GENOMIC DNA]</scope>
    <source>
        <strain evidence="8">CCBAU 03422</strain>
    </source>
</reference>
<dbReference type="Gene3D" id="3.40.50.300">
    <property type="entry name" value="P-loop containing nucleotide triphosphate hydrolases"/>
    <property type="match status" value="2"/>
</dbReference>
<dbReference type="EMBL" id="PGGM01000001">
    <property type="protein sequence ID" value="PSH67322.1"/>
    <property type="molecule type" value="Genomic_DNA"/>
</dbReference>
<dbReference type="SUPFAM" id="SSF52540">
    <property type="entry name" value="P-loop containing nucleoside triphosphate hydrolases"/>
    <property type="match status" value="2"/>
</dbReference>
<dbReference type="Pfam" id="PF00005">
    <property type="entry name" value="ABC_tran"/>
    <property type="match status" value="2"/>
</dbReference>
<dbReference type="Proteomes" id="UP000241764">
    <property type="component" value="Unassembled WGS sequence"/>
</dbReference>
<evidence type="ECO:0000259" key="6">
    <source>
        <dbReference type="PROSITE" id="PS50893"/>
    </source>
</evidence>
<dbReference type="PANTHER" id="PTHR43776:SF8">
    <property type="entry name" value="ABC TRANSPORTER, ATP-BINDING PROTEIN"/>
    <property type="match status" value="1"/>
</dbReference>
<comment type="subcellular location">
    <subcellularLocation>
        <location evidence="1">Cell inner membrane</location>
        <topology evidence="1">Peripheral membrane protein</topology>
    </subcellularLocation>
</comment>
<dbReference type="InterPro" id="IPR050319">
    <property type="entry name" value="ABC_transp_ATP-bind"/>
</dbReference>
<dbReference type="InterPro" id="IPR017871">
    <property type="entry name" value="ABC_transporter-like_CS"/>
</dbReference>
<dbReference type="GO" id="GO:0016887">
    <property type="term" value="F:ATP hydrolysis activity"/>
    <property type="evidence" value="ECO:0007669"/>
    <property type="project" value="InterPro"/>
</dbReference>
<keyword evidence="8" id="KW-1185">Reference proteome</keyword>
<sequence>MCSSLTLRLPSNGPDTAAKAILNEVSFTMERGETLAVVGESGSGKSTLGLCLLGLLPKGLVPFVDGEIIFDRTNLIGLDEPSWRRLRGARISIIFQEPMTSLNPVMPIGKQIVEAIRVHRLMSKAAAWDEALALLKRVRIPDPEAKMYAYPGQLSGGQRQRVMIAMALSNSPDLLIADEPTTALDVTIQAEIITLLKQLRNDTGMALLFVTHDLTLVRSIADRVLVMQNGAVVEQGPANEVMQTPKHDYTRYLLACRPSGSKQPIPSGSPELLGVKNLTVNYTRSSSLFSKRSKTTALEGVNLSVKAGQTLGIVGESGSGKSTLARAILQLVSYDGQIRFAGQPVCKVASPGFIAFRKQVQVVFQDPYGALSPRMTIGEFIAEPLRAHFPELSQNERRHRVAELLEEIGLGRADMHRYPHSFSGGQRQRIAIARALVMNPQMLILDEPTSALDVSVQLQVLKLLRRLQEQHNLTYLLITHDLAVVSAMADEVLVLKDGREVERGATRQIMDDPQQEYTRRLVSAAMAV</sequence>
<dbReference type="FunFam" id="3.40.50.300:FF:000016">
    <property type="entry name" value="Oligopeptide ABC transporter ATP-binding component"/>
    <property type="match status" value="1"/>
</dbReference>
<evidence type="ECO:0000256" key="2">
    <source>
        <dbReference type="ARBA" id="ARBA00005417"/>
    </source>
</evidence>
<evidence type="ECO:0000313" key="8">
    <source>
        <dbReference type="Proteomes" id="UP000241764"/>
    </source>
</evidence>
<dbReference type="InterPro" id="IPR013563">
    <property type="entry name" value="Oligopep_ABC_C"/>
</dbReference>
<dbReference type="SMART" id="SM00382">
    <property type="entry name" value="AAA"/>
    <property type="match status" value="2"/>
</dbReference>
<dbReference type="NCBIfam" id="NF007739">
    <property type="entry name" value="PRK10419.1"/>
    <property type="match status" value="2"/>
</dbReference>